<dbReference type="EMBL" id="JAKWBL010000004">
    <property type="protein sequence ID" value="MCH5600051.1"/>
    <property type="molecule type" value="Genomic_DNA"/>
</dbReference>
<comment type="caution">
    <text evidence="1">The sequence shown here is derived from an EMBL/GenBank/DDBJ whole genome shotgun (WGS) entry which is preliminary data.</text>
</comment>
<evidence type="ECO:0000313" key="1">
    <source>
        <dbReference type="EMBL" id="MCH5600051.1"/>
    </source>
</evidence>
<organism evidence="1 2">
    <name type="scientific">Niabella ginsengisoli</name>
    <dbReference type="NCBI Taxonomy" id="522298"/>
    <lineage>
        <taxon>Bacteria</taxon>
        <taxon>Pseudomonadati</taxon>
        <taxon>Bacteroidota</taxon>
        <taxon>Chitinophagia</taxon>
        <taxon>Chitinophagales</taxon>
        <taxon>Chitinophagaceae</taxon>
        <taxon>Niabella</taxon>
    </lineage>
</organism>
<dbReference type="Proteomes" id="UP001202248">
    <property type="component" value="Unassembled WGS sequence"/>
</dbReference>
<sequence length="138" mass="15909">MNHVPQSADPVVQRGKPRSVFHLPRRITWLTRFSSPLMGLYNVVNVVKDVVNHVKYPNNAVKDVVSPDFKVNGLFISGLAMHTTICDVEYLQASYFRYFQSYLKVASDFQKKIFRMWYYFGVGDYCIRSACGLVTFVP</sequence>
<gene>
    <name evidence="1" type="ORF">MKP09_20090</name>
</gene>
<dbReference type="RefSeq" id="WP_240832065.1">
    <property type="nucleotide sequence ID" value="NZ_JAKWBL010000004.1"/>
</dbReference>
<accession>A0ABS9SP51</accession>
<proteinExistence type="predicted"/>
<reference evidence="1 2" key="1">
    <citation type="submission" date="2022-02" db="EMBL/GenBank/DDBJ databases">
        <authorList>
            <person name="Min J."/>
        </authorList>
    </citation>
    <scope>NUCLEOTIDE SEQUENCE [LARGE SCALE GENOMIC DNA]</scope>
    <source>
        <strain evidence="1 2">GR10-1</strain>
    </source>
</reference>
<name>A0ABS9SP51_9BACT</name>
<evidence type="ECO:0000313" key="2">
    <source>
        <dbReference type="Proteomes" id="UP001202248"/>
    </source>
</evidence>
<protein>
    <submittedName>
        <fullName evidence="1">Uncharacterized protein</fullName>
    </submittedName>
</protein>
<keyword evidence="2" id="KW-1185">Reference proteome</keyword>